<evidence type="ECO:0000313" key="2">
    <source>
        <dbReference type="EMBL" id="KAF5333958.1"/>
    </source>
</evidence>
<keyword evidence="3" id="KW-1185">Reference proteome</keyword>
<dbReference type="EMBL" id="JAACJM010000277">
    <property type="protein sequence ID" value="KAF5333958.1"/>
    <property type="molecule type" value="Genomic_DNA"/>
</dbReference>
<comment type="caution">
    <text evidence="2">The sequence shown here is derived from an EMBL/GenBank/DDBJ whole genome shotgun (WGS) entry which is preliminary data.</text>
</comment>
<evidence type="ECO:0000256" key="1">
    <source>
        <dbReference type="SAM" id="MobiDB-lite"/>
    </source>
</evidence>
<accession>A0A8H5FEW8</accession>
<name>A0A8H5FEW8_9AGAR</name>
<dbReference type="OrthoDB" id="3362851at2759"/>
<dbReference type="AlphaFoldDB" id="A0A8H5FEW8"/>
<organism evidence="2 3">
    <name type="scientific">Tetrapyrgos nigripes</name>
    <dbReference type="NCBI Taxonomy" id="182062"/>
    <lineage>
        <taxon>Eukaryota</taxon>
        <taxon>Fungi</taxon>
        <taxon>Dikarya</taxon>
        <taxon>Basidiomycota</taxon>
        <taxon>Agaricomycotina</taxon>
        <taxon>Agaricomycetes</taxon>
        <taxon>Agaricomycetidae</taxon>
        <taxon>Agaricales</taxon>
        <taxon>Marasmiineae</taxon>
        <taxon>Marasmiaceae</taxon>
        <taxon>Tetrapyrgos</taxon>
    </lineage>
</organism>
<gene>
    <name evidence="2" type="ORF">D9758_017587</name>
</gene>
<feature type="region of interest" description="Disordered" evidence="1">
    <location>
        <begin position="135"/>
        <end position="179"/>
    </location>
</feature>
<feature type="region of interest" description="Disordered" evidence="1">
    <location>
        <begin position="1"/>
        <end position="27"/>
    </location>
</feature>
<dbReference type="Proteomes" id="UP000559256">
    <property type="component" value="Unassembled WGS sequence"/>
</dbReference>
<feature type="compositionally biased region" description="Low complexity" evidence="1">
    <location>
        <begin position="138"/>
        <end position="164"/>
    </location>
</feature>
<reference evidence="2 3" key="1">
    <citation type="journal article" date="2020" name="ISME J.">
        <title>Uncovering the hidden diversity of litter-decomposition mechanisms in mushroom-forming fungi.</title>
        <authorList>
            <person name="Floudas D."/>
            <person name="Bentzer J."/>
            <person name="Ahren D."/>
            <person name="Johansson T."/>
            <person name="Persson P."/>
            <person name="Tunlid A."/>
        </authorList>
    </citation>
    <scope>NUCLEOTIDE SEQUENCE [LARGE SCALE GENOMIC DNA]</scope>
    <source>
        <strain evidence="2 3">CBS 291.85</strain>
    </source>
</reference>
<proteinExistence type="predicted"/>
<sequence>MQETQNQMRQESSMYSMHSPGRARQMDKYVSRSEYDELRARVEKLETLITRLGRDDALIPEGLVEGRRHSESGNVKMLFAGEPGEPDLENLNEEMIEGKRSRSGGSPGFSGMGREALMLDGPGSHLGRSRHPGIMVHSRSSSDATSFASATGTGNGTSTPSATANSSENGLNVRGYKQGRICGRRTVRTAFMSQGPDDQEVPL</sequence>
<feature type="compositionally biased region" description="Polar residues" evidence="1">
    <location>
        <begin position="1"/>
        <end position="16"/>
    </location>
</feature>
<evidence type="ECO:0000313" key="3">
    <source>
        <dbReference type="Proteomes" id="UP000559256"/>
    </source>
</evidence>
<protein>
    <submittedName>
        <fullName evidence="2">Uncharacterized protein</fullName>
    </submittedName>
</protein>